<dbReference type="Pfam" id="PF17761">
    <property type="entry name" value="DUF1016_N"/>
    <property type="match status" value="1"/>
</dbReference>
<protein>
    <submittedName>
        <fullName evidence="3">DUF1016 domain-containing protein</fullName>
    </submittedName>
</protein>
<dbReference type="EMBL" id="MVHL01000006">
    <property type="protein sequence ID" value="ORA55273.1"/>
    <property type="molecule type" value="Genomic_DNA"/>
</dbReference>
<accession>A0AAW5S4M9</accession>
<evidence type="ECO:0000313" key="6">
    <source>
        <dbReference type="Proteomes" id="UP001207588"/>
    </source>
</evidence>
<dbReference type="Pfam" id="PF06250">
    <property type="entry name" value="YhcG_C"/>
    <property type="match status" value="1"/>
</dbReference>
<dbReference type="EMBL" id="JACKTG010000032">
    <property type="protein sequence ID" value="MCV6990419.1"/>
    <property type="molecule type" value="Genomic_DNA"/>
</dbReference>
<evidence type="ECO:0000313" key="4">
    <source>
        <dbReference type="EMBL" id="ORA55273.1"/>
    </source>
</evidence>
<dbReference type="Gene3D" id="3.40.1350.10">
    <property type="match status" value="1"/>
</dbReference>
<dbReference type="InterPro" id="IPR009362">
    <property type="entry name" value="YhcG_C"/>
</dbReference>
<comment type="caution">
    <text evidence="3">The sequence shown here is derived from an EMBL/GenBank/DDBJ whole genome shotgun (WGS) entry which is preliminary data.</text>
</comment>
<feature type="domain" description="YhcG N-terminal" evidence="2">
    <location>
        <begin position="34"/>
        <end position="169"/>
    </location>
</feature>
<dbReference type="Proteomes" id="UP000192293">
    <property type="component" value="Unassembled WGS sequence"/>
</dbReference>
<reference evidence="3" key="3">
    <citation type="journal article" date="2022" name="BMC Genomics">
        <title>Comparative genome analysis of mycobacteria focusing on tRNA and non-coding RNA.</title>
        <authorList>
            <person name="Behra P.R.K."/>
            <person name="Pettersson B.M.F."/>
            <person name="Ramesh M."/>
            <person name="Das S."/>
            <person name="Dasgupta S."/>
            <person name="Kirsebom L.A."/>
        </authorList>
    </citation>
    <scope>NUCLEOTIDE SEQUENCE</scope>
    <source>
        <strain evidence="3">DSM 45439</strain>
    </source>
</reference>
<dbReference type="GO" id="GO:0003676">
    <property type="term" value="F:nucleic acid binding"/>
    <property type="evidence" value="ECO:0007669"/>
    <property type="project" value="InterPro"/>
</dbReference>
<dbReference type="AlphaFoldDB" id="A0AAW5S4M9"/>
<evidence type="ECO:0000313" key="5">
    <source>
        <dbReference type="Proteomes" id="UP000192293"/>
    </source>
</evidence>
<proteinExistence type="predicted"/>
<feature type="domain" description="YhcG PDDEXK nuclease" evidence="1">
    <location>
        <begin position="191"/>
        <end position="346"/>
    </location>
</feature>
<dbReference type="PANTHER" id="PTHR30547:SF0">
    <property type="entry name" value="BLR8175 PROTEIN"/>
    <property type="match status" value="1"/>
</dbReference>
<dbReference type="InterPro" id="IPR011856">
    <property type="entry name" value="tRNA_endonuc-like_dom_sf"/>
</dbReference>
<dbReference type="InterPro" id="IPR041527">
    <property type="entry name" value="YhcG_N"/>
</dbReference>
<keyword evidence="5" id="KW-1185">Reference proteome</keyword>
<evidence type="ECO:0000313" key="3">
    <source>
        <dbReference type="EMBL" id="MCV6990419.1"/>
    </source>
</evidence>
<dbReference type="PANTHER" id="PTHR30547">
    <property type="entry name" value="UNCHARACTERIZED PROTEIN YHCG-RELATED"/>
    <property type="match status" value="1"/>
</dbReference>
<sequence length="369" mass="41701">MSEYDERAKADARFPVPPARSAVPDWYPELLDAVVECVQTGRQRAVSAANQQLISTYWAVGAAILGRQHAEGWGARVIDRLAADLREHFPGTSGFSPRNLKYMRAFAAAWPEKEIVQRSIAQLPWRHHIALLEKLNSLELRLWYAQAAVEQGWSRDVLVHHIEGRFHERAGRAITNFTRTIPPPDSDLAQQSTRDPYLFDFVGTADIRRERDLERALIDHVEHFLLELGQGFAFVGKQVHLEIGDTDFYTDLLFYHLKLRCFVVIELKVGDFDPSYLSQLGTYMAAVDDLLRHRDDKPTIGLLLCKTKNNVVAEYALRGYTAPIGVAEWKTAITESLPAELESSLPTVEELEAELADESGRVAHEGEDQ</sequence>
<evidence type="ECO:0000259" key="2">
    <source>
        <dbReference type="Pfam" id="PF17761"/>
    </source>
</evidence>
<gene>
    <name evidence="4" type="ORF">BST19_06295</name>
    <name evidence="3" type="ORF">H7I91_14175</name>
</gene>
<dbReference type="Proteomes" id="UP001207588">
    <property type="component" value="Unassembled WGS sequence"/>
</dbReference>
<reference evidence="3" key="2">
    <citation type="submission" date="2020-07" db="EMBL/GenBank/DDBJ databases">
        <authorList>
            <person name="Pettersson B.M.F."/>
            <person name="Behra P.R.K."/>
            <person name="Ramesh M."/>
            <person name="Das S."/>
            <person name="Dasgupta S."/>
            <person name="Kirsebom L.A."/>
        </authorList>
    </citation>
    <scope>NUCLEOTIDE SEQUENCE</scope>
    <source>
        <strain evidence="3">DSM 45439</strain>
    </source>
</reference>
<evidence type="ECO:0000259" key="1">
    <source>
        <dbReference type="Pfam" id="PF06250"/>
    </source>
</evidence>
<reference evidence="4 5" key="1">
    <citation type="submission" date="2017-02" db="EMBL/GenBank/DDBJ databases">
        <title>The new phylogeny of genus Mycobacterium.</title>
        <authorList>
            <person name="Tortoli E."/>
            <person name="Trovato A."/>
            <person name="Cirillo D.M."/>
        </authorList>
    </citation>
    <scope>NUCLEOTIDE SEQUENCE [LARGE SCALE GENOMIC DNA]</scope>
    <source>
        <strain evidence="4 5">DSM 45439</strain>
    </source>
</reference>
<name>A0AAW5S4M9_MYCBC</name>
<organism evidence="3 6">
    <name type="scientific">Mycobacterium bouchedurhonense</name>
    <dbReference type="NCBI Taxonomy" id="701041"/>
    <lineage>
        <taxon>Bacteria</taxon>
        <taxon>Bacillati</taxon>
        <taxon>Actinomycetota</taxon>
        <taxon>Actinomycetes</taxon>
        <taxon>Mycobacteriales</taxon>
        <taxon>Mycobacteriaceae</taxon>
        <taxon>Mycobacterium</taxon>
        <taxon>Mycobacterium avium complex (MAC)</taxon>
    </lineage>
</organism>
<dbReference type="InterPro" id="IPR053148">
    <property type="entry name" value="PD-DEXK-like_domain"/>
</dbReference>